<dbReference type="RefSeq" id="WP_188763964.1">
    <property type="nucleotide sequence ID" value="NZ_BMKK01000001.1"/>
</dbReference>
<evidence type="ECO:0000313" key="1">
    <source>
        <dbReference type="EMBL" id="GGD42564.1"/>
    </source>
</evidence>
<keyword evidence="2" id="KW-1185">Reference proteome</keyword>
<gene>
    <name evidence="1" type="ORF">GCM10011514_03170</name>
</gene>
<name>A0A916YFJ1_9BACT</name>
<dbReference type="AlphaFoldDB" id="A0A916YFJ1"/>
<reference evidence="1" key="1">
    <citation type="journal article" date="2014" name="Int. J. Syst. Evol. Microbiol.">
        <title>Complete genome sequence of Corynebacterium casei LMG S-19264T (=DSM 44701T), isolated from a smear-ripened cheese.</title>
        <authorList>
            <consortium name="US DOE Joint Genome Institute (JGI-PGF)"/>
            <person name="Walter F."/>
            <person name="Albersmeier A."/>
            <person name="Kalinowski J."/>
            <person name="Ruckert C."/>
        </authorList>
    </citation>
    <scope>NUCLEOTIDE SEQUENCE</scope>
    <source>
        <strain evidence="1">CGMCC 1.15958</strain>
    </source>
</reference>
<accession>A0A916YFJ1</accession>
<reference evidence="1" key="2">
    <citation type="submission" date="2020-09" db="EMBL/GenBank/DDBJ databases">
        <authorList>
            <person name="Sun Q."/>
            <person name="Zhou Y."/>
        </authorList>
    </citation>
    <scope>NUCLEOTIDE SEQUENCE</scope>
    <source>
        <strain evidence="1">CGMCC 1.15958</strain>
    </source>
</reference>
<dbReference type="EMBL" id="BMKK01000001">
    <property type="protein sequence ID" value="GGD42564.1"/>
    <property type="molecule type" value="Genomic_DNA"/>
</dbReference>
<sequence>MKKSILSFVFSFGLLISNGQSIEITPSSTTATQSNTDDIVLRTTGNPNIVGVKFNGSLASPLPTTNTTTLLAFNGRGYNGSAFTGNRASIEFKAAEDWTSNDNGTKIHFSTTSISSTGTNIRMTIDHNGFVGLGTSSPTSLLHISNAVSGVTPSSNTKAFIEDINHTYISFGTPDNKESGILFGRPSFGGASGGIIYNINRDLLFRTSTNDTRMVITEAGNVGIGTNTPEAKLDVVGDVKLSRIKLDINTSISLDPLDRQNNSYHVINFTAAGSGSTVFLRGITAPASGNGTMLYLLVAGTGFVRLQHSAGTNPANRLLNNDGADITITDNGSAIYIYDSSGWRLLSFTQ</sequence>
<comment type="caution">
    <text evidence="1">The sequence shown here is derived from an EMBL/GenBank/DDBJ whole genome shotgun (WGS) entry which is preliminary data.</text>
</comment>
<evidence type="ECO:0000313" key="2">
    <source>
        <dbReference type="Proteomes" id="UP000609064"/>
    </source>
</evidence>
<dbReference type="Proteomes" id="UP000609064">
    <property type="component" value="Unassembled WGS sequence"/>
</dbReference>
<proteinExistence type="predicted"/>
<organism evidence="1 2">
    <name type="scientific">Emticicia aquatilis</name>
    <dbReference type="NCBI Taxonomy" id="1537369"/>
    <lineage>
        <taxon>Bacteria</taxon>
        <taxon>Pseudomonadati</taxon>
        <taxon>Bacteroidota</taxon>
        <taxon>Cytophagia</taxon>
        <taxon>Cytophagales</taxon>
        <taxon>Leadbetterellaceae</taxon>
        <taxon>Emticicia</taxon>
    </lineage>
</organism>
<protein>
    <submittedName>
        <fullName evidence="1">Uncharacterized protein</fullName>
    </submittedName>
</protein>